<proteinExistence type="predicted"/>
<dbReference type="AlphaFoldDB" id="A0A699X9R3"/>
<name>A0A699X9R3_TANCI</name>
<accession>A0A699X9R3</accession>
<sequence length="55" mass="5623">RAAPVESFSLGGDVVVPEDQQRAAPVIETAVGEPIGLGYGGVETPRDSIGRESDA</sequence>
<gene>
    <name evidence="1" type="ORF">Tci_927129</name>
</gene>
<feature type="non-terminal residue" evidence="1">
    <location>
        <position position="1"/>
    </location>
</feature>
<organism evidence="1">
    <name type="scientific">Tanacetum cinerariifolium</name>
    <name type="common">Dalmatian daisy</name>
    <name type="synonym">Chrysanthemum cinerariifolium</name>
    <dbReference type="NCBI Taxonomy" id="118510"/>
    <lineage>
        <taxon>Eukaryota</taxon>
        <taxon>Viridiplantae</taxon>
        <taxon>Streptophyta</taxon>
        <taxon>Embryophyta</taxon>
        <taxon>Tracheophyta</taxon>
        <taxon>Spermatophyta</taxon>
        <taxon>Magnoliopsida</taxon>
        <taxon>eudicotyledons</taxon>
        <taxon>Gunneridae</taxon>
        <taxon>Pentapetalae</taxon>
        <taxon>asterids</taxon>
        <taxon>campanulids</taxon>
        <taxon>Asterales</taxon>
        <taxon>Asteraceae</taxon>
        <taxon>Asteroideae</taxon>
        <taxon>Anthemideae</taxon>
        <taxon>Anthemidinae</taxon>
        <taxon>Tanacetum</taxon>
    </lineage>
</organism>
<comment type="caution">
    <text evidence="1">The sequence shown here is derived from an EMBL/GenBank/DDBJ whole genome shotgun (WGS) entry which is preliminary data.</text>
</comment>
<evidence type="ECO:0000313" key="1">
    <source>
        <dbReference type="EMBL" id="GFD55160.1"/>
    </source>
</evidence>
<dbReference type="EMBL" id="BKCJ011814652">
    <property type="protein sequence ID" value="GFD55160.1"/>
    <property type="molecule type" value="Genomic_DNA"/>
</dbReference>
<protein>
    <submittedName>
        <fullName evidence="1">Uncharacterized protein</fullName>
    </submittedName>
</protein>
<reference evidence="1" key="1">
    <citation type="journal article" date="2019" name="Sci. Rep.">
        <title>Draft genome of Tanacetum cinerariifolium, the natural source of mosquito coil.</title>
        <authorList>
            <person name="Yamashiro T."/>
            <person name="Shiraishi A."/>
            <person name="Satake H."/>
            <person name="Nakayama K."/>
        </authorList>
    </citation>
    <scope>NUCLEOTIDE SEQUENCE</scope>
</reference>